<proteinExistence type="predicted"/>
<dbReference type="RefSeq" id="WP_106458931.1">
    <property type="nucleotide sequence ID" value="NZ_PXOH01000036.1"/>
</dbReference>
<evidence type="ECO:0000313" key="1">
    <source>
        <dbReference type="EMBL" id="PSF32666.1"/>
    </source>
</evidence>
<protein>
    <submittedName>
        <fullName evidence="1">DUF3727 domain-containing protein</fullName>
    </submittedName>
</protein>
<keyword evidence="2" id="KW-1185">Reference proteome</keyword>
<dbReference type="OrthoDB" id="571691at2"/>
<evidence type="ECO:0000313" key="2">
    <source>
        <dbReference type="Proteomes" id="UP000239001"/>
    </source>
</evidence>
<accession>A0A2T1LSD5</accession>
<reference evidence="1 2" key="1">
    <citation type="submission" date="2018-03" db="EMBL/GenBank/DDBJ databases">
        <title>The ancient ancestry and fast evolution of plastids.</title>
        <authorList>
            <person name="Moore K.R."/>
            <person name="Magnabosco C."/>
            <person name="Momper L."/>
            <person name="Gold D.A."/>
            <person name="Bosak T."/>
            <person name="Fournier G.P."/>
        </authorList>
    </citation>
    <scope>NUCLEOTIDE SEQUENCE [LARGE SCALE GENOMIC DNA]</scope>
    <source>
        <strain evidence="1 2">CCALA 016</strain>
    </source>
</reference>
<comment type="caution">
    <text evidence="1">The sequence shown here is derived from an EMBL/GenBank/DDBJ whole genome shotgun (WGS) entry which is preliminary data.</text>
</comment>
<name>A0A2T1LSD5_9CHRO</name>
<dbReference type="InterPro" id="IPR022203">
    <property type="entry name" value="DUF3727"/>
</dbReference>
<dbReference type="Pfam" id="PF06949">
    <property type="entry name" value="DUF1292"/>
    <property type="match status" value="1"/>
</dbReference>
<organism evidence="1 2">
    <name type="scientific">Aphanothece hegewaldii CCALA 016</name>
    <dbReference type="NCBI Taxonomy" id="2107694"/>
    <lineage>
        <taxon>Bacteria</taxon>
        <taxon>Bacillati</taxon>
        <taxon>Cyanobacteriota</taxon>
        <taxon>Cyanophyceae</taxon>
        <taxon>Oscillatoriophycideae</taxon>
        <taxon>Chroococcales</taxon>
        <taxon>Aphanothecaceae</taxon>
        <taxon>Aphanothece</taxon>
    </lineage>
</organism>
<dbReference type="EMBL" id="PXOH01000036">
    <property type="protein sequence ID" value="PSF32666.1"/>
    <property type="molecule type" value="Genomic_DNA"/>
</dbReference>
<gene>
    <name evidence="1" type="ORF">C7H19_21310</name>
</gene>
<dbReference type="AlphaFoldDB" id="A0A2T1LSD5"/>
<dbReference type="PANTHER" id="PTHR36061:SF3">
    <property type="entry name" value="OS04G0692200 PROTEIN"/>
    <property type="match status" value="1"/>
</dbReference>
<dbReference type="InterPro" id="IPR009711">
    <property type="entry name" value="UPF0473"/>
</dbReference>
<dbReference type="Proteomes" id="UP000239001">
    <property type="component" value="Unassembled WGS sequence"/>
</dbReference>
<dbReference type="Pfam" id="PF12527">
    <property type="entry name" value="DUF3727"/>
    <property type="match status" value="1"/>
</dbReference>
<sequence>MSSSQFNNELDDVEKVTLKDEAGRSLECYIENSLETDDLQYLLLMPVDIPVVVLAWDDEESEEEDISDAFLIEDNEEIEKIFADAKAVLAEQNLILKYTAYTLTVGGELPPLDEDNILTLEIDLEGQPTSEPEELQYLASFYFEEQKYSIYTPLDPLLFLAKCDVNGNVELVSPEDQRMQTILEELLFDEMEEN</sequence>
<dbReference type="PANTHER" id="PTHR36061">
    <property type="match status" value="1"/>
</dbReference>
<reference evidence="1 2" key="2">
    <citation type="submission" date="2018-03" db="EMBL/GenBank/DDBJ databases">
        <authorList>
            <person name="Keele B.F."/>
        </authorList>
    </citation>
    <scope>NUCLEOTIDE SEQUENCE [LARGE SCALE GENOMIC DNA]</scope>
    <source>
        <strain evidence="1 2">CCALA 016</strain>
    </source>
</reference>